<evidence type="ECO:0008006" key="8">
    <source>
        <dbReference type="Google" id="ProtNLM"/>
    </source>
</evidence>
<keyword evidence="3" id="KW-0812">Transmembrane</keyword>
<gene>
    <name evidence="4" type="ORF">GJQ69_09225</name>
    <name evidence="5" type="ORF">GKP14_03380</name>
</gene>
<dbReference type="InterPro" id="IPR050445">
    <property type="entry name" value="Bact_polysacc_biosynth/exp"/>
</dbReference>
<proteinExistence type="predicted"/>
<dbReference type="EMBL" id="CP046161">
    <property type="protein sequence ID" value="QKO30137.1"/>
    <property type="molecule type" value="Genomic_DNA"/>
</dbReference>
<evidence type="ECO:0000256" key="2">
    <source>
        <dbReference type="ARBA" id="ARBA00022840"/>
    </source>
</evidence>
<dbReference type="RefSeq" id="WP_086036701.1">
    <property type="nucleotide sequence ID" value="NZ_CP046051.1"/>
</dbReference>
<feature type="transmembrane region" description="Helical" evidence="3">
    <location>
        <begin position="18"/>
        <end position="37"/>
    </location>
</feature>
<dbReference type="Gene3D" id="3.40.50.300">
    <property type="entry name" value="P-loop containing nucleotide triphosphate hydrolases"/>
    <property type="match status" value="1"/>
</dbReference>
<keyword evidence="7" id="KW-1185">Reference proteome</keyword>
<keyword evidence="3" id="KW-0472">Membrane</keyword>
<protein>
    <recommendedName>
        <fullName evidence="8">Polysaccharide chain length determinant N-terminal domain-containing protein</fullName>
    </recommendedName>
</protein>
<name>A0A859DRW4_9FIRM</name>
<dbReference type="PANTHER" id="PTHR32309">
    <property type="entry name" value="TYROSINE-PROTEIN KINASE"/>
    <property type="match status" value="1"/>
</dbReference>
<dbReference type="InterPro" id="IPR005702">
    <property type="entry name" value="Wzc-like_C"/>
</dbReference>
<evidence type="ECO:0000313" key="4">
    <source>
        <dbReference type="EMBL" id="QKN24638.1"/>
    </source>
</evidence>
<keyword evidence="1" id="KW-0547">Nucleotide-binding</keyword>
<dbReference type="AlphaFoldDB" id="A0A859DRW4"/>
<dbReference type="SUPFAM" id="SSF52540">
    <property type="entry name" value="P-loop containing nucleoside triphosphate hydrolases"/>
    <property type="match status" value="1"/>
</dbReference>
<accession>A0A859DRW4</accession>
<dbReference type="PANTHER" id="PTHR32309:SF31">
    <property type="entry name" value="CAPSULAR EXOPOLYSACCHARIDE FAMILY"/>
    <property type="match status" value="1"/>
</dbReference>
<evidence type="ECO:0000313" key="5">
    <source>
        <dbReference type="EMBL" id="QKO30137.1"/>
    </source>
</evidence>
<sequence length="418" mass="44431">MELYASFSDVMHFFKRNWVKFLLVILLFGVVCGLLPLKLAKYTYTTNSTLTINCQLPGNASTDFREQYTGILYNRVQSVLVQSNSNSLVEKTTQRLGLKKGEISKITGEQMRSAPAVKLTVQTTNADMAAKIADTAADILGEEVVQRFPSPKLSAFISDRAVLVVSHSKKSAMIKSGILGLAFGFIVFLCYGLIRVLSNHSIRSGKGSAELVGAKCLGEIPHGDGRKQADAFRELRTVLLNQTKTSRSLLIEDTGKDSGAPQTAAGLAVSLAQAGRRVLAVDADLRSPQMADLLGVKPAQNLRDVLIGRSTLAEAAEAVPDHDGLFLLAGASGKDDPADLLARSFPAVLKEAETQYDSVIICAPSQPDYPDADSIAAFPQAVLCTAKYGQTSFSTARSAVSASADVGGKVAGFVVVGA</sequence>
<dbReference type="CDD" id="cd05387">
    <property type="entry name" value="BY-kinase"/>
    <property type="match status" value="1"/>
</dbReference>
<dbReference type="Proteomes" id="UP000509623">
    <property type="component" value="Chromosome"/>
</dbReference>
<evidence type="ECO:0000256" key="3">
    <source>
        <dbReference type="SAM" id="Phobius"/>
    </source>
</evidence>
<dbReference type="InterPro" id="IPR027417">
    <property type="entry name" value="P-loop_NTPase"/>
</dbReference>
<organism evidence="4 6">
    <name type="scientific">Caproicibacterium lactatifermentans</name>
    <dbReference type="NCBI Taxonomy" id="2666138"/>
    <lineage>
        <taxon>Bacteria</taxon>
        <taxon>Bacillati</taxon>
        <taxon>Bacillota</taxon>
        <taxon>Clostridia</taxon>
        <taxon>Eubacteriales</taxon>
        <taxon>Oscillospiraceae</taxon>
        <taxon>Caproicibacterium</taxon>
    </lineage>
</organism>
<evidence type="ECO:0000313" key="6">
    <source>
        <dbReference type="Proteomes" id="UP000501316"/>
    </source>
</evidence>
<reference evidence="5" key="3">
    <citation type="journal article" date="2022" name="Int. J. Syst. Evol. Microbiol.">
        <title>Caproicibacterium lactatifermentans sp. nov., isolated from pit clay used for the production of Chinese strong aroma-type liquor.</title>
        <authorList>
            <person name="Wang H."/>
            <person name="Gu Y."/>
            <person name="Zhao D."/>
            <person name="Qiao Z."/>
            <person name="Zheng J."/>
            <person name="Gao J."/>
            <person name="Ren C."/>
            <person name="Xu Y."/>
        </authorList>
    </citation>
    <scope>NUCLEOTIDE SEQUENCE</scope>
    <source>
        <strain evidence="5">JNU-WLY1368</strain>
    </source>
</reference>
<dbReference type="Proteomes" id="UP000501316">
    <property type="component" value="Chromosome"/>
</dbReference>
<evidence type="ECO:0000313" key="7">
    <source>
        <dbReference type="Proteomes" id="UP000509623"/>
    </source>
</evidence>
<keyword evidence="2" id="KW-0067">ATP-binding</keyword>
<dbReference type="EMBL" id="CP046051">
    <property type="protein sequence ID" value="QKN24638.1"/>
    <property type="molecule type" value="Genomic_DNA"/>
</dbReference>
<reference evidence="5" key="2">
    <citation type="journal article" date="2021" name="Appl. Environ. Microbiol.">
        <title>Adaptability of a Caproate-Producing Bacterium Contributes to Its Dominance in an Anaerobic Fermentation System.</title>
        <authorList>
            <person name="Wang H."/>
            <person name="Gu Y."/>
            <person name="Zhou W."/>
            <person name="Zhao D."/>
            <person name="Qiao Z."/>
            <person name="Zheng J."/>
            <person name="Gao J."/>
            <person name="Chen X."/>
            <person name="Ren C."/>
            <person name="Xu Y."/>
        </authorList>
    </citation>
    <scope>NUCLEOTIDE SEQUENCE</scope>
    <source>
        <strain evidence="5">JNU-WLY1368</strain>
    </source>
</reference>
<reference evidence="6 7" key="1">
    <citation type="submission" date="2019-11" db="EMBL/GenBank/DDBJ databases">
        <authorList>
            <person name="Ren C."/>
            <person name="Wang H."/>
            <person name="Xu Y."/>
        </authorList>
    </citation>
    <scope>NUCLEOTIDE SEQUENCE [LARGE SCALE GENOMIC DNA]</scope>
    <source>
        <strain evidence="7">JNU-WLY1368</strain>
        <strain evidence="4 6">LBM 19010</strain>
    </source>
</reference>
<feature type="transmembrane region" description="Helical" evidence="3">
    <location>
        <begin position="176"/>
        <end position="194"/>
    </location>
</feature>
<keyword evidence="3" id="KW-1133">Transmembrane helix</keyword>
<evidence type="ECO:0000256" key="1">
    <source>
        <dbReference type="ARBA" id="ARBA00022741"/>
    </source>
</evidence>
<dbReference type="KEGG" id="clf:GJQ69_09225"/>